<keyword evidence="2" id="KW-1185">Reference proteome</keyword>
<proteinExistence type="predicted"/>
<dbReference type="KEGG" id="aqu:109580205"/>
<evidence type="ECO:0000313" key="2">
    <source>
        <dbReference type="Proteomes" id="UP000007879"/>
    </source>
</evidence>
<name>A0A1X7VJ00_AMPQE</name>
<gene>
    <name evidence="1" type="primary">109580205</name>
</gene>
<evidence type="ECO:0000313" key="1">
    <source>
        <dbReference type="EnsemblMetazoa" id="Aqu2.1.40017_001"/>
    </source>
</evidence>
<reference evidence="1" key="2">
    <citation type="submission" date="2017-05" db="UniProtKB">
        <authorList>
            <consortium name="EnsemblMetazoa"/>
        </authorList>
    </citation>
    <scope>IDENTIFICATION</scope>
</reference>
<protein>
    <submittedName>
        <fullName evidence="1">Uncharacterized protein</fullName>
    </submittedName>
</protein>
<dbReference type="Proteomes" id="UP000007879">
    <property type="component" value="Unassembled WGS sequence"/>
</dbReference>
<dbReference type="EnsemblMetazoa" id="Aqu2.1.40017_001">
    <property type="protein sequence ID" value="Aqu2.1.40017_001"/>
    <property type="gene ID" value="Aqu2.1.40017"/>
</dbReference>
<organism evidence="1">
    <name type="scientific">Amphimedon queenslandica</name>
    <name type="common">Sponge</name>
    <dbReference type="NCBI Taxonomy" id="400682"/>
    <lineage>
        <taxon>Eukaryota</taxon>
        <taxon>Metazoa</taxon>
        <taxon>Porifera</taxon>
        <taxon>Demospongiae</taxon>
        <taxon>Heteroscleromorpha</taxon>
        <taxon>Haplosclerida</taxon>
        <taxon>Niphatidae</taxon>
        <taxon>Amphimedon</taxon>
    </lineage>
</organism>
<dbReference type="AlphaFoldDB" id="A0A1X7VJ00"/>
<dbReference type="EnsemblMetazoa" id="XM_019993129.1">
    <property type="protein sequence ID" value="XP_019848688.1"/>
    <property type="gene ID" value="LOC109580205"/>
</dbReference>
<reference evidence="2" key="1">
    <citation type="journal article" date="2010" name="Nature">
        <title>The Amphimedon queenslandica genome and the evolution of animal complexity.</title>
        <authorList>
            <person name="Srivastava M."/>
            <person name="Simakov O."/>
            <person name="Chapman J."/>
            <person name="Fahey B."/>
            <person name="Gauthier M.E."/>
            <person name="Mitros T."/>
            <person name="Richards G.S."/>
            <person name="Conaco C."/>
            <person name="Dacre M."/>
            <person name="Hellsten U."/>
            <person name="Larroux C."/>
            <person name="Putnam N.H."/>
            <person name="Stanke M."/>
            <person name="Adamska M."/>
            <person name="Darling A."/>
            <person name="Degnan S.M."/>
            <person name="Oakley T.H."/>
            <person name="Plachetzki D.C."/>
            <person name="Zhai Y."/>
            <person name="Adamski M."/>
            <person name="Calcino A."/>
            <person name="Cummins S.F."/>
            <person name="Goodstein D.M."/>
            <person name="Harris C."/>
            <person name="Jackson D.J."/>
            <person name="Leys S.P."/>
            <person name="Shu S."/>
            <person name="Woodcroft B.J."/>
            <person name="Vervoort M."/>
            <person name="Kosik K.S."/>
            <person name="Manning G."/>
            <person name="Degnan B.M."/>
            <person name="Rokhsar D.S."/>
        </authorList>
    </citation>
    <scope>NUCLEOTIDE SEQUENCE [LARGE SCALE GENOMIC DNA]</scope>
</reference>
<sequence length="269" mass="30726">MGCCCPRKVIVDSQDNERRPLVLSVTVPAAPQSTGLVESQIHNQQPSPPNTQPQVAAAAAAATLPPSAFKYLDRREQQRVELPNLHDDAPQLQQKFSDICQLYNDTIYTNMEKLCECVALFKRTLGVSSQLHMRECFRNWRSRIINPVFRVTLTDDKKLVKEIVVRAERGNIPQEIWEAQKYIRETLDISIVFLSQYRFIEQSVNEGLHKARKLLSDAAANKSLEPPVLEKAQSLLEQYQFAFGQMSRFNDEVTHLMNEIKDSVDALRD</sequence>
<accession>A0A1X7VJ00</accession>
<dbReference type="InParanoid" id="A0A1X7VJ00"/>